<comment type="subcellular location">
    <subcellularLocation>
        <location evidence="1">Cell membrane</location>
        <topology evidence="1">Single-pass membrane protein</topology>
    </subcellularLocation>
</comment>
<keyword evidence="5" id="KW-0653">Protein transport</keyword>
<evidence type="ECO:0000256" key="2">
    <source>
        <dbReference type="ARBA" id="ARBA00022448"/>
    </source>
</evidence>
<evidence type="ECO:0000256" key="3">
    <source>
        <dbReference type="ARBA" id="ARBA00022475"/>
    </source>
</evidence>
<evidence type="ECO:0000256" key="5">
    <source>
        <dbReference type="ARBA" id="ARBA00022927"/>
    </source>
</evidence>
<keyword evidence="8 9" id="KW-0472">Membrane</keyword>
<sequence length="49" mass="5427">MLKNIGTAELVIVGLVVILLFGSRKIPEFMKGIGEAIKEFRHASNKDDQ</sequence>
<evidence type="ECO:0000313" key="10">
    <source>
        <dbReference type="EMBL" id="KKU03237.1"/>
    </source>
</evidence>
<organism evidence="10 11">
    <name type="scientific">Candidatus Woesebacteria bacterium GW2011_GWE1_45_18</name>
    <dbReference type="NCBI Taxonomy" id="1618598"/>
    <lineage>
        <taxon>Bacteria</taxon>
        <taxon>Candidatus Woeseibacteriota</taxon>
    </lineage>
</organism>
<evidence type="ECO:0000256" key="6">
    <source>
        <dbReference type="ARBA" id="ARBA00022989"/>
    </source>
</evidence>
<dbReference type="NCBIfam" id="TIGR01411">
    <property type="entry name" value="tatAE"/>
    <property type="match status" value="1"/>
</dbReference>
<keyword evidence="7" id="KW-0811">Translocation</keyword>
<dbReference type="EMBL" id="LCKQ01000020">
    <property type="protein sequence ID" value="KKU03237.1"/>
    <property type="molecule type" value="Genomic_DNA"/>
</dbReference>
<keyword evidence="4 9" id="KW-0812">Transmembrane</keyword>
<evidence type="ECO:0000256" key="7">
    <source>
        <dbReference type="ARBA" id="ARBA00023010"/>
    </source>
</evidence>
<dbReference type="AlphaFoldDB" id="A0A0G1M575"/>
<protein>
    <submittedName>
        <fullName evidence="10">Sec-independent protein translocase protein TatA</fullName>
    </submittedName>
</protein>
<name>A0A0G1M575_9BACT</name>
<dbReference type="GO" id="GO:0043953">
    <property type="term" value="P:protein transport by the Tat complex"/>
    <property type="evidence" value="ECO:0007669"/>
    <property type="project" value="InterPro"/>
</dbReference>
<reference evidence="10 11" key="1">
    <citation type="journal article" date="2015" name="Nature">
        <title>rRNA introns, odd ribosomes, and small enigmatic genomes across a large radiation of phyla.</title>
        <authorList>
            <person name="Brown C.T."/>
            <person name="Hug L.A."/>
            <person name="Thomas B.C."/>
            <person name="Sharon I."/>
            <person name="Castelle C.J."/>
            <person name="Singh A."/>
            <person name="Wilkins M.J."/>
            <person name="Williams K.H."/>
            <person name="Banfield J.F."/>
        </authorList>
    </citation>
    <scope>NUCLEOTIDE SEQUENCE [LARGE SCALE GENOMIC DNA]</scope>
</reference>
<dbReference type="InterPro" id="IPR003369">
    <property type="entry name" value="TatA/B/E"/>
</dbReference>
<dbReference type="PANTHER" id="PTHR42982">
    <property type="entry name" value="SEC-INDEPENDENT PROTEIN TRANSLOCASE PROTEIN TATA"/>
    <property type="match status" value="1"/>
</dbReference>
<gene>
    <name evidence="10" type="ORF">UX03_C0020G0010</name>
</gene>
<keyword evidence="6 9" id="KW-1133">Transmembrane helix</keyword>
<evidence type="ECO:0000256" key="9">
    <source>
        <dbReference type="SAM" id="Phobius"/>
    </source>
</evidence>
<evidence type="ECO:0000256" key="1">
    <source>
        <dbReference type="ARBA" id="ARBA00004162"/>
    </source>
</evidence>
<keyword evidence="3" id="KW-1003">Cell membrane</keyword>
<evidence type="ECO:0000256" key="4">
    <source>
        <dbReference type="ARBA" id="ARBA00022692"/>
    </source>
</evidence>
<dbReference type="InterPro" id="IPR006312">
    <property type="entry name" value="TatA/E"/>
</dbReference>
<accession>A0A0G1M575</accession>
<feature type="transmembrane region" description="Helical" evidence="9">
    <location>
        <begin position="6"/>
        <end position="23"/>
    </location>
</feature>
<dbReference type="Proteomes" id="UP000034086">
    <property type="component" value="Unassembled WGS sequence"/>
</dbReference>
<comment type="caution">
    <text evidence="10">The sequence shown here is derived from an EMBL/GenBank/DDBJ whole genome shotgun (WGS) entry which is preliminary data.</text>
</comment>
<dbReference type="Pfam" id="PF02416">
    <property type="entry name" value="TatA_B_E"/>
    <property type="match status" value="1"/>
</dbReference>
<dbReference type="PANTHER" id="PTHR42982:SF1">
    <property type="entry name" value="SEC-INDEPENDENT PROTEIN TRANSLOCASE PROTEIN TATA"/>
    <property type="match status" value="1"/>
</dbReference>
<keyword evidence="2" id="KW-0813">Transport</keyword>
<evidence type="ECO:0000256" key="8">
    <source>
        <dbReference type="ARBA" id="ARBA00023136"/>
    </source>
</evidence>
<dbReference type="GO" id="GO:0005886">
    <property type="term" value="C:plasma membrane"/>
    <property type="evidence" value="ECO:0007669"/>
    <property type="project" value="UniProtKB-SubCell"/>
</dbReference>
<evidence type="ECO:0000313" key="11">
    <source>
        <dbReference type="Proteomes" id="UP000034086"/>
    </source>
</evidence>
<proteinExistence type="predicted"/>
<dbReference type="Gene3D" id="1.20.5.3310">
    <property type="match status" value="1"/>
</dbReference>